<keyword evidence="3" id="KW-1185">Reference proteome</keyword>
<feature type="compositionally biased region" description="Basic residues" evidence="1">
    <location>
        <begin position="1"/>
        <end position="17"/>
    </location>
</feature>
<sequence length="71" mass="7937">STVQKKSLKKSFLKKGKSTTTPLSMKKHIHSPSSANTNEDDIKDEDDDDNEDNKTNTVLPSTPILSLRHRS</sequence>
<feature type="compositionally biased region" description="Acidic residues" evidence="1">
    <location>
        <begin position="38"/>
        <end position="51"/>
    </location>
</feature>
<evidence type="ECO:0000313" key="2">
    <source>
        <dbReference type="EMBL" id="QKX60775.1"/>
    </source>
</evidence>
<evidence type="ECO:0000313" key="3">
    <source>
        <dbReference type="Proteomes" id="UP000509510"/>
    </source>
</evidence>
<dbReference type="GeneID" id="55995410"/>
<dbReference type="RefSeq" id="XP_035346950.1">
    <property type="nucleotide sequence ID" value="XM_035491057.1"/>
</dbReference>
<feature type="region of interest" description="Disordered" evidence="1">
    <location>
        <begin position="1"/>
        <end position="71"/>
    </location>
</feature>
<accession>A0A7H8R5A5</accession>
<name>A0A7H8R5A5_TALRU</name>
<dbReference type="Proteomes" id="UP000509510">
    <property type="component" value="Chromosome IV"/>
</dbReference>
<proteinExistence type="predicted"/>
<evidence type="ECO:0000256" key="1">
    <source>
        <dbReference type="SAM" id="MobiDB-lite"/>
    </source>
</evidence>
<organism evidence="2 3">
    <name type="scientific">Talaromyces rugulosus</name>
    <name type="common">Penicillium rugulosum</name>
    <dbReference type="NCBI Taxonomy" id="121627"/>
    <lineage>
        <taxon>Eukaryota</taxon>
        <taxon>Fungi</taxon>
        <taxon>Dikarya</taxon>
        <taxon>Ascomycota</taxon>
        <taxon>Pezizomycotina</taxon>
        <taxon>Eurotiomycetes</taxon>
        <taxon>Eurotiomycetidae</taxon>
        <taxon>Eurotiales</taxon>
        <taxon>Trichocomaceae</taxon>
        <taxon>Talaromyces</taxon>
        <taxon>Talaromyces sect. Islandici</taxon>
    </lineage>
</organism>
<protein>
    <submittedName>
        <fullName evidence="2">Uncharacterized protein</fullName>
    </submittedName>
</protein>
<dbReference type="EMBL" id="CP055901">
    <property type="protein sequence ID" value="QKX60775.1"/>
    <property type="molecule type" value="Genomic_DNA"/>
</dbReference>
<feature type="non-terminal residue" evidence="2">
    <location>
        <position position="1"/>
    </location>
</feature>
<dbReference type="KEGG" id="trg:TRUGW13939_07921"/>
<gene>
    <name evidence="2" type="ORF">TRUGW13939_07921</name>
</gene>
<dbReference type="AlphaFoldDB" id="A0A7H8R5A5"/>
<reference evidence="3" key="1">
    <citation type="submission" date="2020-06" db="EMBL/GenBank/DDBJ databases">
        <title>A chromosome-scale genome assembly of Talaromyces rugulosus W13939.</title>
        <authorList>
            <person name="Wang B."/>
            <person name="Guo L."/>
            <person name="Ye K."/>
            <person name="Wang L."/>
        </authorList>
    </citation>
    <scope>NUCLEOTIDE SEQUENCE [LARGE SCALE GENOMIC DNA]</scope>
    <source>
        <strain evidence="3">W13939</strain>
    </source>
</reference>